<gene>
    <name evidence="3" type="ORF">J2Z69_003635</name>
</gene>
<evidence type="ECO:0000313" key="4">
    <source>
        <dbReference type="Proteomes" id="UP001519288"/>
    </source>
</evidence>
<keyword evidence="4" id="KW-1185">Reference proteome</keyword>
<keyword evidence="1" id="KW-0547">Nucleotide-binding</keyword>
<dbReference type="InterPro" id="IPR011761">
    <property type="entry name" value="ATP-grasp"/>
</dbReference>
<dbReference type="PROSITE" id="PS50975">
    <property type="entry name" value="ATP_GRASP"/>
    <property type="match status" value="1"/>
</dbReference>
<dbReference type="SUPFAM" id="SSF56059">
    <property type="entry name" value="Glutathione synthetase ATP-binding domain-like"/>
    <property type="match status" value="1"/>
</dbReference>
<protein>
    <submittedName>
        <fullName evidence="3">Glutathione synthase/RimK-type ligase-like ATP-grasp enzyme</fullName>
    </submittedName>
</protein>
<feature type="domain" description="ATP-grasp" evidence="2">
    <location>
        <begin position="124"/>
        <end position="365"/>
    </location>
</feature>
<sequence>MRQQADLPLMGVMVSEKQSSPPFSESLFCKRLSIAGKRHGVQVVVFSPEHVTGLLNQLDGYTYARGQWVHGSSRLPDIIYDRMNYKNAKHVHRTREYLAAMHGRTPLHYLARGLSGKWTVYQCLNRLSMLSPHLPETVKFKHTSQLQSRLRRHPQGVFLKPHSGTHGKRTLRVLRDGSESIRVDGRDPNNVPFQRRFADLSSAEEFLDTFIGDRSYILQPYLELSNTDQQPFDIRVLMQKNDQGRWTLTGMAARIGESGSITSNLHGGGTATGASEYLAKEFGSHTASTLIAKLTELSAHIPEQLESHFGRLAELGIDFGIDRDAQLWIIEVNSKPGRSAFFQIGDLKCAQQSVDNPVVYARYLWLRQFRRVTT</sequence>
<comment type="caution">
    <text evidence="3">The sequence shown here is derived from an EMBL/GenBank/DDBJ whole genome shotgun (WGS) entry which is preliminary data.</text>
</comment>
<reference evidence="3 4" key="1">
    <citation type="submission" date="2021-03" db="EMBL/GenBank/DDBJ databases">
        <title>Genomic Encyclopedia of Type Strains, Phase IV (KMG-IV): sequencing the most valuable type-strain genomes for metagenomic binning, comparative biology and taxonomic classification.</title>
        <authorList>
            <person name="Goeker M."/>
        </authorList>
    </citation>
    <scope>NUCLEOTIDE SEQUENCE [LARGE SCALE GENOMIC DNA]</scope>
    <source>
        <strain evidence="3 4">DSM 26806</strain>
    </source>
</reference>
<evidence type="ECO:0000256" key="1">
    <source>
        <dbReference type="PROSITE-ProRule" id="PRU00409"/>
    </source>
</evidence>
<dbReference type="Gene3D" id="3.30.470.20">
    <property type="entry name" value="ATP-grasp fold, B domain"/>
    <property type="match status" value="1"/>
</dbReference>
<dbReference type="InterPro" id="IPR026838">
    <property type="entry name" value="YheC/D"/>
</dbReference>
<evidence type="ECO:0000313" key="3">
    <source>
        <dbReference type="EMBL" id="MBP2002549.1"/>
    </source>
</evidence>
<dbReference type="Proteomes" id="UP001519288">
    <property type="component" value="Unassembled WGS sequence"/>
</dbReference>
<name>A0ABS4JLF9_9BACL</name>
<dbReference type="Pfam" id="PF14398">
    <property type="entry name" value="ATPgrasp_YheCD"/>
    <property type="match status" value="1"/>
</dbReference>
<accession>A0ABS4JLF9</accession>
<evidence type="ECO:0000259" key="2">
    <source>
        <dbReference type="PROSITE" id="PS50975"/>
    </source>
</evidence>
<dbReference type="RefSeq" id="WP_342591619.1">
    <property type="nucleotide sequence ID" value="NZ_JAGGLD010000009.1"/>
</dbReference>
<keyword evidence="1" id="KW-0067">ATP-binding</keyword>
<organism evidence="3 4">
    <name type="scientific">Paenibacillus shirakamiensis</name>
    <dbReference type="NCBI Taxonomy" id="1265935"/>
    <lineage>
        <taxon>Bacteria</taxon>
        <taxon>Bacillati</taxon>
        <taxon>Bacillota</taxon>
        <taxon>Bacilli</taxon>
        <taxon>Bacillales</taxon>
        <taxon>Paenibacillaceae</taxon>
        <taxon>Paenibacillus</taxon>
    </lineage>
</organism>
<dbReference type="EMBL" id="JAGGLD010000009">
    <property type="protein sequence ID" value="MBP2002549.1"/>
    <property type="molecule type" value="Genomic_DNA"/>
</dbReference>
<proteinExistence type="predicted"/>